<feature type="region of interest" description="Disordered" evidence="3">
    <location>
        <begin position="481"/>
        <end position="530"/>
    </location>
</feature>
<keyword evidence="4" id="KW-0812">Transmembrane</keyword>
<feature type="compositionally biased region" description="Polar residues" evidence="3">
    <location>
        <begin position="804"/>
        <end position="814"/>
    </location>
</feature>
<dbReference type="PROSITE" id="PS50106">
    <property type="entry name" value="PDZ"/>
    <property type="match status" value="1"/>
</dbReference>
<keyword evidence="8" id="KW-1185">Reference proteome</keyword>
<dbReference type="STRING" id="6573.A0A210R0A1"/>
<comment type="caution">
    <text evidence="7">The sequence shown here is derived from an EMBL/GenBank/DDBJ whole genome shotgun (WGS) entry which is preliminary data.</text>
</comment>
<name>A0A210R0A1_MIZYE</name>
<proteinExistence type="predicted"/>
<feature type="transmembrane region" description="Helical" evidence="4">
    <location>
        <begin position="33"/>
        <end position="57"/>
    </location>
</feature>
<keyword evidence="4" id="KW-0472">Membrane</keyword>
<dbReference type="OrthoDB" id="447516at2759"/>
<feature type="compositionally biased region" description="Pro residues" evidence="3">
    <location>
        <begin position="586"/>
        <end position="597"/>
    </location>
</feature>
<feature type="domain" description="PDZ" evidence="6">
    <location>
        <begin position="170"/>
        <end position="235"/>
    </location>
</feature>
<feature type="compositionally biased region" description="Acidic residues" evidence="3">
    <location>
        <begin position="679"/>
        <end position="691"/>
    </location>
</feature>
<dbReference type="EMBL" id="NEDP02001069">
    <property type="protein sequence ID" value="OWF54335.1"/>
    <property type="molecule type" value="Genomic_DNA"/>
</dbReference>
<feature type="region of interest" description="Disordered" evidence="3">
    <location>
        <begin position="287"/>
        <end position="308"/>
    </location>
</feature>
<feature type="chain" id="PRO_5012216787" evidence="5">
    <location>
        <begin position="24"/>
        <end position="1009"/>
    </location>
</feature>
<keyword evidence="5" id="KW-0732">Signal</keyword>
<reference evidence="7 8" key="1">
    <citation type="journal article" date="2017" name="Nat. Ecol. Evol.">
        <title>Scallop genome provides insights into evolution of bilaterian karyotype and development.</title>
        <authorList>
            <person name="Wang S."/>
            <person name="Zhang J."/>
            <person name="Jiao W."/>
            <person name="Li J."/>
            <person name="Xun X."/>
            <person name="Sun Y."/>
            <person name="Guo X."/>
            <person name="Huan P."/>
            <person name="Dong B."/>
            <person name="Zhang L."/>
            <person name="Hu X."/>
            <person name="Sun X."/>
            <person name="Wang J."/>
            <person name="Zhao C."/>
            <person name="Wang Y."/>
            <person name="Wang D."/>
            <person name="Huang X."/>
            <person name="Wang R."/>
            <person name="Lv J."/>
            <person name="Li Y."/>
            <person name="Zhang Z."/>
            <person name="Liu B."/>
            <person name="Lu W."/>
            <person name="Hui Y."/>
            <person name="Liang J."/>
            <person name="Zhou Z."/>
            <person name="Hou R."/>
            <person name="Li X."/>
            <person name="Liu Y."/>
            <person name="Li H."/>
            <person name="Ning X."/>
            <person name="Lin Y."/>
            <person name="Zhao L."/>
            <person name="Xing Q."/>
            <person name="Dou J."/>
            <person name="Li Y."/>
            <person name="Mao J."/>
            <person name="Guo H."/>
            <person name="Dou H."/>
            <person name="Li T."/>
            <person name="Mu C."/>
            <person name="Jiang W."/>
            <person name="Fu Q."/>
            <person name="Fu X."/>
            <person name="Miao Y."/>
            <person name="Liu J."/>
            <person name="Yu Q."/>
            <person name="Li R."/>
            <person name="Liao H."/>
            <person name="Li X."/>
            <person name="Kong Y."/>
            <person name="Jiang Z."/>
            <person name="Chourrout D."/>
            <person name="Li R."/>
            <person name="Bao Z."/>
        </authorList>
    </citation>
    <scope>NUCLEOTIDE SEQUENCE [LARGE SCALE GENOMIC DNA]</scope>
    <source>
        <strain evidence="7 8">PY_sf001</strain>
    </source>
</reference>
<evidence type="ECO:0000313" key="8">
    <source>
        <dbReference type="Proteomes" id="UP000242188"/>
    </source>
</evidence>
<comment type="subcellular location">
    <subcellularLocation>
        <location evidence="1">Nucleus</location>
    </subcellularLocation>
</comment>
<evidence type="ECO:0000256" key="1">
    <source>
        <dbReference type="ARBA" id="ARBA00004123"/>
    </source>
</evidence>
<gene>
    <name evidence="7" type="ORF">KP79_PYT10434</name>
</gene>
<accession>A0A210R0A1</accession>
<evidence type="ECO:0000256" key="2">
    <source>
        <dbReference type="ARBA" id="ARBA00023242"/>
    </source>
</evidence>
<evidence type="ECO:0000256" key="5">
    <source>
        <dbReference type="SAM" id="SignalP"/>
    </source>
</evidence>
<keyword evidence="4" id="KW-1133">Transmembrane helix</keyword>
<dbReference type="Proteomes" id="UP000242188">
    <property type="component" value="Unassembled WGS sequence"/>
</dbReference>
<feature type="region of interest" description="Disordered" evidence="3">
    <location>
        <begin position="580"/>
        <end position="613"/>
    </location>
</feature>
<dbReference type="PANTHER" id="PTHR23348">
    <property type="entry name" value="PERIAXIN/AHNAK"/>
    <property type="match status" value="1"/>
</dbReference>
<dbReference type="GO" id="GO:0005634">
    <property type="term" value="C:nucleus"/>
    <property type="evidence" value="ECO:0007669"/>
    <property type="project" value="UniProtKB-SubCell"/>
</dbReference>
<keyword evidence="2" id="KW-0539">Nucleus</keyword>
<evidence type="ECO:0000256" key="3">
    <source>
        <dbReference type="SAM" id="MobiDB-lite"/>
    </source>
</evidence>
<feature type="region of interest" description="Disordered" evidence="3">
    <location>
        <begin position="64"/>
        <end position="88"/>
    </location>
</feature>
<dbReference type="CDD" id="cd00136">
    <property type="entry name" value="PDZ_canonical"/>
    <property type="match status" value="1"/>
</dbReference>
<evidence type="ECO:0000256" key="4">
    <source>
        <dbReference type="SAM" id="Phobius"/>
    </source>
</evidence>
<dbReference type="InterPro" id="IPR001478">
    <property type="entry name" value="PDZ"/>
</dbReference>
<evidence type="ECO:0000313" key="7">
    <source>
        <dbReference type="EMBL" id="OWF54335.1"/>
    </source>
</evidence>
<dbReference type="AlphaFoldDB" id="A0A210R0A1"/>
<protein>
    <submittedName>
        <fullName evidence="7">Periaxin</fullName>
    </submittedName>
</protein>
<dbReference type="InterPro" id="IPR052082">
    <property type="entry name" value="Myelin_sheath_structural"/>
</dbReference>
<dbReference type="SMART" id="SM00228">
    <property type="entry name" value="PDZ"/>
    <property type="match status" value="1"/>
</dbReference>
<feature type="signal peptide" evidence="5">
    <location>
        <begin position="1"/>
        <end position="23"/>
    </location>
</feature>
<feature type="compositionally biased region" description="Low complexity" evidence="3">
    <location>
        <begin position="919"/>
        <end position="929"/>
    </location>
</feature>
<dbReference type="PANTHER" id="PTHR23348:SF16">
    <property type="entry name" value="LEUCINE RICH REPEAT FAMILY PROTEIN"/>
    <property type="match status" value="1"/>
</dbReference>
<organism evidence="7 8">
    <name type="scientific">Mizuhopecten yessoensis</name>
    <name type="common">Japanese scallop</name>
    <name type="synonym">Patinopecten yessoensis</name>
    <dbReference type="NCBI Taxonomy" id="6573"/>
    <lineage>
        <taxon>Eukaryota</taxon>
        <taxon>Metazoa</taxon>
        <taxon>Spiralia</taxon>
        <taxon>Lophotrochozoa</taxon>
        <taxon>Mollusca</taxon>
        <taxon>Bivalvia</taxon>
        <taxon>Autobranchia</taxon>
        <taxon>Pteriomorphia</taxon>
        <taxon>Pectinida</taxon>
        <taxon>Pectinoidea</taxon>
        <taxon>Pectinidae</taxon>
        <taxon>Mizuhopecten</taxon>
    </lineage>
</organism>
<dbReference type="GO" id="GO:0043484">
    <property type="term" value="P:regulation of RNA splicing"/>
    <property type="evidence" value="ECO:0007669"/>
    <property type="project" value="TreeGrafter"/>
</dbReference>
<evidence type="ECO:0000259" key="6">
    <source>
        <dbReference type="PROSITE" id="PS50106"/>
    </source>
</evidence>
<feature type="region of interest" description="Disordered" evidence="3">
    <location>
        <begin position="912"/>
        <end position="937"/>
    </location>
</feature>
<feature type="region of interest" description="Disordered" evidence="3">
    <location>
        <begin position="804"/>
        <end position="829"/>
    </location>
</feature>
<dbReference type="SUPFAM" id="SSF50156">
    <property type="entry name" value="PDZ domain-like"/>
    <property type="match status" value="1"/>
</dbReference>
<feature type="region of interest" description="Disordered" evidence="3">
    <location>
        <begin position="656"/>
        <end position="704"/>
    </location>
</feature>
<dbReference type="GO" id="GO:0005737">
    <property type="term" value="C:cytoplasm"/>
    <property type="evidence" value="ECO:0007669"/>
    <property type="project" value="TreeGrafter"/>
</dbReference>
<dbReference type="Gene3D" id="2.30.42.10">
    <property type="match status" value="1"/>
</dbReference>
<feature type="compositionally biased region" description="Basic and acidic residues" evidence="3">
    <location>
        <begin position="692"/>
        <end position="704"/>
    </location>
</feature>
<sequence>MSEGGLRMLGVVIMMTGVAGVSAQCQGPSTAVVVVASVFSTLAVIFLVLGIIAFLVWRRRRGLSSPPGTPSKKNHLQEVRDVPSPEGGVSNPAFSDVDISLAEEGVSYLQCKEYKGSPVKPKVPQTNGGKETSKKNWASLPVGDVPGLQRNGSVGSLDDGLMSMDPEVTSVWLQSQDFIGLGFNIAGSMRDGIFVSQVHNRGPAIESGKFKVGDRIQSVTISFANMVFEDALTILSYASPYPVKVTLQKEHQRQKNRRLSDQSTRLAHPLYRSQSVDTLIKINRQGKVTPKRSFSEMRSETRTNGSPKKNVLHVKQTSVPEEIKPSPIRATEIPQIKVIPAKNINLSKAVVSSDVIVHNVDDISVEVETKNVQLRNKDNKKLTPAVKFVKEDKPTDSPVSQIPEPILQTNDSTDAETARDFVDVFDKLNEEDKLDMLRLSYEDPDTSANESVVIPENETKVEASLPDFEIKTDSPVLNSDYVNIELRSPPPMKPERRKKKNSGEEGSEPGTPQDFSEIPQEISSEDIVPSVSMVSECRPINTLEVSEDFIVAKKHDRDTSVGSKSFQLSPLVTKSEELTEVAMPSKLPPDLGPPPPVPKEEGEDSGGDCSHTLVDYSLSDMESTLTRPRSPQIPIEEDAIMPQFLSKEPLEAVMPCLFSPAGDTGDSLQTNKHHLQDSVSEDDDTADDDDDRSSSENKDTMVEIEKDLSDVDFSLNMTSDPSLFSTPFPKRNTKETQSGVAYDISVQELHAIESEKKKNSHSSGDPKGGIAYVIRDDIVSGVQRTINYEHNAVSKSMSYAGTELSSLEQKQHTGSLKDVNKSSEGEESDLDWSGKRLVRSELFSDIPQNDSVSDWTEQKLDDEGESTLVLQSTYNDNSVTSSEENLNDIDNPRLMRANIFRARENLANLSDNSDSMILTSESTSHSESSTPPPPYTTANGENYVAISPETTPTKTPFSLMDVHNEQSISTDQENNEVITNALTSKYEVSGNGGFNVAVSTTSEVDDTDC</sequence>
<dbReference type="InterPro" id="IPR036034">
    <property type="entry name" value="PDZ_sf"/>
</dbReference>